<evidence type="ECO:0000256" key="8">
    <source>
        <dbReference type="ARBA" id="ARBA00023125"/>
    </source>
</evidence>
<evidence type="ECO:0000256" key="3">
    <source>
        <dbReference type="ARBA" id="ARBA00022723"/>
    </source>
</evidence>
<feature type="domain" description="C2H2-type" evidence="13">
    <location>
        <begin position="65"/>
        <end position="92"/>
    </location>
</feature>
<dbReference type="PANTHER" id="PTHR14003:SF23">
    <property type="entry name" value="ZINC FINGER PROTEIN 143"/>
    <property type="match status" value="1"/>
</dbReference>
<name>A0A8C5GR38_GOUWI</name>
<reference evidence="14" key="1">
    <citation type="submission" date="2020-06" db="EMBL/GenBank/DDBJ databases">
        <authorList>
            <consortium name="Wellcome Sanger Institute Data Sharing"/>
        </authorList>
    </citation>
    <scope>NUCLEOTIDE SEQUENCE [LARGE SCALE GENOMIC DNA]</scope>
</reference>
<keyword evidence="4" id="KW-0677">Repeat</keyword>
<feature type="domain" description="C2H2-type" evidence="13">
    <location>
        <begin position="93"/>
        <end position="120"/>
    </location>
</feature>
<accession>A0A8C5GR38</accession>
<keyword evidence="15" id="KW-1185">Reference proteome</keyword>
<dbReference type="GO" id="GO:0008270">
    <property type="term" value="F:zinc ion binding"/>
    <property type="evidence" value="ECO:0007669"/>
    <property type="project" value="UniProtKB-KW"/>
</dbReference>
<dbReference type="GO" id="GO:0005667">
    <property type="term" value="C:transcription regulator complex"/>
    <property type="evidence" value="ECO:0007669"/>
    <property type="project" value="TreeGrafter"/>
</dbReference>
<keyword evidence="3" id="KW-0479">Metal-binding</keyword>
<dbReference type="PANTHER" id="PTHR14003">
    <property type="entry name" value="TRANSCRIPTIONAL REPRESSOR PROTEIN YY"/>
    <property type="match status" value="1"/>
</dbReference>
<evidence type="ECO:0000256" key="6">
    <source>
        <dbReference type="ARBA" id="ARBA00022833"/>
    </source>
</evidence>
<dbReference type="SUPFAM" id="SSF57667">
    <property type="entry name" value="beta-beta-alpha zinc fingers"/>
    <property type="match status" value="3"/>
</dbReference>
<evidence type="ECO:0000313" key="14">
    <source>
        <dbReference type="Ensembl" id="ENSGWIP00000033690.1"/>
    </source>
</evidence>
<reference evidence="14" key="3">
    <citation type="submission" date="2025-09" db="UniProtKB">
        <authorList>
            <consortium name="Ensembl"/>
        </authorList>
    </citation>
    <scope>IDENTIFICATION</scope>
</reference>
<keyword evidence="9" id="KW-0804">Transcription</keyword>
<dbReference type="FunFam" id="3.30.160.60:FF:000478">
    <property type="entry name" value="Zinc finger protein 133"/>
    <property type="match status" value="1"/>
</dbReference>
<reference evidence="14" key="2">
    <citation type="submission" date="2025-08" db="UniProtKB">
        <authorList>
            <consortium name="Ensembl"/>
        </authorList>
    </citation>
    <scope>IDENTIFICATION</scope>
</reference>
<feature type="region of interest" description="Disordered" evidence="12">
    <location>
        <begin position="43"/>
        <end position="63"/>
    </location>
</feature>
<dbReference type="GO" id="GO:0031519">
    <property type="term" value="C:PcG protein complex"/>
    <property type="evidence" value="ECO:0007669"/>
    <property type="project" value="TreeGrafter"/>
</dbReference>
<organism evidence="14 15">
    <name type="scientific">Gouania willdenowi</name>
    <name type="common">Blunt-snouted clingfish</name>
    <name type="synonym">Lepadogaster willdenowi</name>
    <dbReference type="NCBI Taxonomy" id="441366"/>
    <lineage>
        <taxon>Eukaryota</taxon>
        <taxon>Metazoa</taxon>
        <taxon>Chordata</taxon>
        <taxon>Craniata</taxon>
        <taxon>Vertebrata</taxon>
        <taxon>Euteleostomi</taxon>
        <taxon>Actinopterygii</taxon>
        <taxon>Neopterygii</taxon>
        <taxon>Teleostei</taxon>
        <taxon>Neoteleostei</taxon>
        <taxon>Acanthomorphata</taxon>
        <taxon>Ovalentaria</taxon>
        <taxon>Blenniimorphae</taxon>
        <taxon>Blenniiformes</taxon>
        <taxon>Gobiesocoidei</taxon>
        <taxon>Gobiesocidae</taxon>
        <taxon>Gobiesocinae</taxon>
        <taxon>Gouania</taxon>
    </lineage>
</organism>
<evidence type="ECO:0000256" key="11">
    <source>
        <dbReference type="PROSITE-ProRule" id="PRU00042"/>
    </source>
</evidence>
<keyword evidence="6" id="KW-0862">Zinc</keyword>
<evidence type="ECO:0000256" key="10">
    <source>
        <dbReference type="ARBA" id="ARBA00023242"/>
    </source>
</evidence>
<comment type="subcellular location">
    <subcellularLocation>
        <location evidence="1">Nucleus</location>
    </subcellularLocation>
</comment>
<keyword evidence="10" id="KW-0539">Nucleus</keyword>
<dbReference type="PROSITE" id="PS00028">
    <property type="entry name" value="ZINC_FINGER_C2H2_1"/>
    <property type="match status" value="5"/>
</dbReference>
<proteinExistence type="inferred from homology"/>
<feature type="domain" description="C2H2-type" evidence="13">
    <location>
        <begin position="149"/>
        <end position="176"/>
    </location>
</feature>
<keyword evidence="8" id="KW-0238">DNA-binding</keyword>
<dbReference type="GO" id="GO:0000978">
    <property type="term" value="F:RNA polymerase II cis-regulatory region sequence-specific DNA binding"/>
    <property type="evidence" value="ECO:0007669"/>
    <property type="project" value="TreeGrafter"/>
</dbReference>
<feature type="domain" description="C2H2-type" evidence="13">
    <location>
        <begin position="121"/>
        <end position="148"/>
    </location>
</feature>
<keyword evidence="7" id="KW-0805">Transcription regulation</keyword>
<keyword evidence="5 11" id="KW-0863">Zinc-finger</keyword>
<dbReference type="AlphaFoldDB" id="A0A8C5GR38"/>
<sequence>MSCNTQCVEIISGKFQQNLRLWLSHKKEEEDWQKPLKLSKYEKNQRKISTSSASHKRGDTGGKPHTCDVCGKSFTEKGNLNKHMRVHTGEKPFGCDACSKCFKRKSDLKVHMRIHTGEKPHSCDFCSKCFNHRSHLQSHMRVHTGEKPYRCDVCNKCFNQKYHLQTHMSVHTESTENPFLCAVCSRSFSRKTNLQSHMSVHTEEKPHKCNVCQKCFKSECFYCHNTIVQRDLFGFTLKCTQLKRKTTEEYK</sequence>
<dbReference type="Gene3D" id="3.30.160.60">
    <property type="entry name" value="Classic Zinc Finger"/>
    <property type="match status" value="5"/>
</dbReference>
<dbReference type="GO" id="GO:0000785">
    <property type="term" value="C:chromatin"/>
    <property type="evidence" value="ECO:0007669"/>
    <property type="project" value="TreeGrafter"/>
</dbReference>
<evidence type="ECO:0000259" key="13">
    <source>
        <dbReference type="PROSITE" id="PS50157"/>
    </source>
</evidence>
<evidence type="ECO:0000256" key="4">
    <source>
        <dbReference type="ARBA" id="ARBA00022737"/>
    </source>
</evidence>
<protein>
    <recommendedName>
        <fullName evidence="13">C2H2-type domain-containing protein</fullName>
    </recommendedName>
</protein>
<evidence type="ECO:0000256" key="7">
    <source>
        <dbReference type="ARBA" id="ARBA00023015"/>
    </source>
</evidence>
<dbReference type="FunFam" id="3.30.160.60:FF:001498">
    <property type="entry name" value="Zinc finger protein 404"/>
    <property type="match status" value="1"/>
</dbReference>
<evidence type="ECO:0000256" key="12">
    <source>
        <dbReference type="SAM" id="MobiDB-lite"/>
    </source>
</evidence>
<dbReference type="SMART" id="SM00355">
    <property type="entry name" value="ZnF_C2H2"/>
    <property type="match status" value="5"/>
</dbReference>
<dbReference type="Proteomes" id="UP000694680">
    <property type="component" value="Chromosome 10"/>
</dbReference>
<evidence type="ECO:0000256" key="5">
    <source>
        <dbReference type="ARBA" id="ARBA00022771"/>
    </source>
</evidence>
<dbReference type="InterPro" id="IPR036236">
    <property type="entry name" value="Znf_C2H2_sf"/>
</dbReference>
<dbReference type="GO" id="GO:0000981">
    <property type="term" value="F:DNA-binding transcription factor activity, RNA polymerase II-specific"/>
    <property type="evidence" value="ECO:0007669"/>
    <property type="project" value="TreeGrafter"/>
</dbReference>
<evidence type="ECO:0000256" key="1">
    <source>
        <dbReference type="ARBA" id="ARBA00004123"/>
    </source>
</evidence>
<evidence type="ECO:0000313" key="15">
    <source>
        <dbReference type="Proteomes" id="UP000694680"/>
    </source>
</evidence>
<dbReference type="FunFam" id="3.30.160.60:FF:000624">
    <property type="entry name" value="zinc finger protein 697"/>
    <property type="match status" value="1"/>
</dbReference>
<dbReference type="FunFam" id="3.30.160.60:FF:001480">
    <property type="entry name" value="Si:cabz01071911.3"/>
    <property type="match status" value="1"/>
</dbReference>
<evidence type="ECO:0000256" key="9">
    <source>
        <dbReference type="ARBA" id="ARBA00023163"/>
    </source>
</evidence>
<dbReference type="PROSITE" id="PS50157">
    <property type="entry name" value="ZINC_FINGER_C2H2_2"/>
    <property type="match status" value="5"/>
</dbReference>
<dbReference type="Pfam" id="PF00096">
    <property type="entry name" value="zf-C2H2"/>
    <property type="match status" value="5"/>
</dbReference>
<dbReference type="InterPro" id="IPR013087">
    <property type="entry name" value="Znf_C2H2_type"/>
</dbReference>
<evidence type="ECO:0000256" key="2">
    <source>
        <dbReference type="ARBA" id="ARBA00006991"/>
    </source>
</evidence>
<dbReference type="FunFam" id="3.30.160.60:FF:001573">
    <property type="entry name" value="Zinc finger protein 407"/>
    <property type="match status" value="1"/>
</dbReference>
<comment type="similarity">
    <text evidence="2">Belongs to the krueppel C2H2-type zinc-finger protein family.</text>
</comment>
<feature type="domain" description="C2H2-type" evidence="13">
    <location>
        <begin position="179"/>
        <end position="206"/>
    </location>
</feature>
<dbReference type="Ensembl" id="ENSGWIT00000036699.1">
    <property type="protein sequence ID" value="ENSGWIP00000033690.1"/>
    <property type="gene ID" value="ENSGWIG00000017375.1"/>
</dbReference>